<keyword evidence="5" id="KW-0547">Nucleotide-binding</keyword>
<dbReference type="InterPro" id="IPR050388">
    <property type="entry name" value="ABC_Ni/Peptide_Import"/>
</dbReference>
<dbReference type="EC" id="7.4.2.9" evidence="8"/>
<dbReference type="FunFam" id="3.40.50.300:FF:000016">
    <property type="entry name" value="Oligopeptide ABC transporter ATP-binding component"/>
    <property type="match status" value="2"/>
</dbReference>
<evidence type="ECO:0000256" key="2">
    <source>
        <dbReference type="ARBA" id="ARBA00005417"/>
    </source>
</evidence>
<protein>
    <recommendedName>
        <fullName evidence="8">ABC-type dipeptide transporter</fullName>
        <ecNumber evidence="8">7.4.2.9</ecNumber>
    </recommendedName>
</protein>
<dbReference type="GO" id="GO:0015833">
    <property type="term" value="P:peptide transport"/>
    <property type="evidence" value="ECO:0007669"/>
    <property type="project" value="InterPro"/>
</dbReference>
<keyword evidence="6 11" id="KW-0067">ATP-binding</keyword>
<dbReference type="GO" id="GO:0016887">
    <property type="term" value="F:ATP hydrolysis activity"/>
    <property type="evidence" value="ECO:0007669"/>
    <property type="project" value="InterPro"/>
</dbReference>
<sequence>MTTPLLAIENLFAVQNLSIHFERHAQPPIAVVSGVDLHLQRGETLALLGESGCGKSLTALALMRLLPPAARISGGRVQLEATNLLALPEAQMRQVRGGRLAMIFQEPQTSLNPVLTIGAQIAEAVRLHAKPADRQPARVTRRVLQLLDSVGISAPARRMRDYPHQLSGGMKQRVMIAMALAGDPQVLIADEPTTALDVTIQAQVLQLIKDLQRDTGLAVLLITHDLGVVAETADRLAVMYAGQLVEVADCAQFFAAPAHPYSRKLLASVPTAAQRHGKLAAIPGRVPPLDQVSGGCRFAERCFAVQPRCQSTVPNWQQVQNAQQVRCHLWQNGAVDWTRWDTAPPASVVTTPPVAEITPPAHLLEVIDLKVHFPIQRGLFKRTVGAVRAVDGVNLTLAAGETLALVGESGCGKTTVGKAILQLERPTGGQVRYAGVELTQLRGEALRQQRRALQIVFQDPFAAMNPRLLVEDIVGEGLQALGIEPQRARRRQRVTELLDLVGIDATALQRYPHEFSGGQRQRICIARALAVMPQVLICDEPTSALDVSVQAQILNLLKELQQQLGISYLFITHNLAVVSYLAQRVAVMYLGRIVELGMAAEVLTAPRHPYTQALLSAVPVIDPSARRQPVRLSGDLPSPITPPSGCHFHPRCPLARPQCAQMEPPVVAVSATQQVRCFAVQWSNHCVKPANDAK</sequence>
<name>A0A839HEM2_9GAMM</name>
<evidence type="ECO:0000256" key="6">
    <source>
        <dbReference type="ARBA" id="ARBA00022840"/>
    </source>
</evidence>
<dbReference type="NCBIfam" id="NF008453">
    <property type="entry name" value="PRK11308.1"/>
    <property type="match status" value="2"/>
</dbReference>
<evidence type="ECO:0000313" key="12">
    <source>
        <dbReference type="Proteomes" id="UP000548632"/>
    </source>
</evidence>
<keyword evidence="4" id="KW-1003">Cell membrane</keyword>
<feature type="domain" description="ABC transporter" evidence="10">
    <location>
        <begin position="364"/>
        <end position="615"/>
    </location>
</feature>
<dbReference type="Pfam" id="PF00005">
    <property type="entry name" value="ABC_tran"/>
    <property type="match status" value="2"/>
</dbReference>
<dbReference type="InterPro" id="IPR013563">
    <property type="entry name" value="Oligopep_ABC_C"/>
</dbReference>
<keyword evidence="12" id="KW-1185">Reference proteome</keyword>
<organism evidence="11 12">
    <name type="scientific">Thiospirillum jenense</name>
    <dbReference type="NCBI Taxonomy" id="1653858"/>
    <lineage>
        <taxon>Bacteria</taxon>
        <taxon>Pseudomonadati</taxon>
        <taxon>Pseudomonadota</taxon>
        <taxon>Gammaproteobacteria</taxon>
        <taxon>Chromatiales</taxon>
        <taxon>Chromatiaceae</taxon>
        <taxon>Thiospirillum</taxon>
    </lineage>
</organism>
<keyword evidence="7" id="KW-0472">Membrane</keyword>
<evidence type="ECO:0000256" key="9">
    <source>
        <dbReference type="ARBA" id="ARBA00047356"/>
    </source>
</evidence>
<feature type="domain" description="ABC transporter" evidence="10">
    <location>
        <begin position="14"/>
        <end position="266"/>
    </location>
</feature>
<dbReference type="NCBIfam" id="NF007739">
    <property type="entry name" value="PRK10419.1"/>
    <property type="match status" value="2"/>
</dbReference>
<evidence type="ECO:0000256" key="4">
    <source>
        <dbReference type="ARBA" id="ARBA00022475"/>
    </source>
</evidence>
<dbReference type="InterPro" id="IPR017871">
    <property type="entry name" value="ABC_transporter-like_CS"/>
</dbReference>
<gene>
    <name evidence="11" type="ORF">HUK38_04390</name>
</gene>
<comment type="catalytic activity">
    <reaction evidence="9">
        <text>a dipeptide(out) + ATP + H2O = a dipeptide(in) + ADP + phosphate + H(+)</text>
        <dbReference type="Rhea" id="RHEA:23120"/>
        <dbReference type="ChEBI" id="CHEBI:15377"/>
        <dbReference type="ChEBI" id="CHEBI:15378"/>
        <dbReference type="ChEBI" id="CHEBI:30616"/>
        <dbReference type="ChEBI" id="CHEBI:43474"/>
        <dbReference type="ChEBI" id="CHEBI:90799"/>
        <dbReference type="ChEBI" id="CHEBI:456216"/>
        <dbReference type="EC" id="7.4.2.9"/>
    </reaction>
</comment>
<dbReference type="PROSITE" id="PS50893">
    <property type="entry name" value="ABC_TRANSPORTER_2"/>
    <property type="match status" value="2"/>
</dbReference>
<dbReference type="GO" id="GO:0005886">
    <property type="term" value="C:plasma membrane"/>
    <property type="evidence" value="ECO:0007669"/>
    <property type="project" value="UniProtKB-SubCell"/>
</dbReference>
<comment type="subcellular location">
    <subcellularLocation>
        <location evidence="1">Cell inner membrane</location>
        <topology evidence="1">Peripheral membrane protein</topology>
    </subcellularLocation>
</comment>
<dbReference type="NCBIfam" id="TIGR01727">
    <property type="entry name" value="oligo_HPY"/>
    <property type="match status" value="2"/>
</dbReference>
<comment type="caution">
    <text evidence="11">The sequence shown here is derived from an EMBL/GenBank/DDBJ whole genome shotgun (WGS) entry which is preliminary data.</text>
</comment>
<evidence type="ECO:0000256" key="5">
    <source>
        <dbReference type="ARBA" id="ARBA00022741"/>
    </source>
</evidence>
<dbReference type="Pfam" id="PF08352">
    <property type="entry name" value="oligo_HPY"/>
    <property type="match status" value="2"/>
</dbReference>
<evidence type="ECO:0000256" key="7">
    <source>
        <dbReference type="ARBA" id="ARBA00023136"/>
    </source>
</evidence>
<accession>A0A839HEM2</accession>
<dbReference type="PANTHER" id="PTHR43297:SF2">
    <property type="entry name" value="DIPEPTIDE TRANSPORT ATP-BINDING PROTEIN DPPD"/>
    <property type="match status" value="1"/>
</dbReference>
<dbReference type="EMBL" id="JABVCQ010000007">
    <property type="protein sequence ID" value="MBB1125469.1"/>
    <property type="molecule type" value="Genomic_DNA"/>
</dbReference>
<dbReference type="SMART" id="SM00382">
    <property type="entry name" value="AAA"/>
    <property type="match status" value="2"/>
</dbReference>
<dbReference type="RefSeq" id="WP_182582852.1">
    <property type="nucleotide sequence ID" value="NZ_JABVCQ010000007.1"/>
</dbReference>
<dbReference type="SUPFAM" id="SSF52540">
    <property type="entry name" value="P-loop containing nucleoside triphosphate hydrolases"/>
    <property type="match status" value="2"/>
</dbReference>
<dbReference type="Gene3D" id="3.40.50.300">
    <property type="entry name" value="P-loop containing nucleotide triphosphate hydrolases"/>
    <property type="match status" value="2"/>
</dbReference>
<dbReference type="InterPro" id="IPR003439">
    <property type="entry name" value="ABC_transporter-like_ATP-bd"/>
</dbReference>
<proteinExistence type="inferred from homology"/>
<dbReference type="CDD" id="cd03257">
    <property type="entry name" value="ABC_NikE_OppD_transporters"/>
    <property type="match status" value="2"/>
</dbReference>
<dbReference type="AlphaFoldDB" id="A0A839HEM2"/>
<dbReference type="Proteomes" id="UP000548632">
    <property type="component" value="Unassembled WGS sequence"/>
</dbReference>
<dbReference type="PANTHER" id="PTHR43297">
    <property type="entry name" value="OLIGOPEPTIDE TRANSPORT ATP-BINDING PROTEIN APPD"/>
    <property type="match status" value="1"/>
</dbReference>
<evidence type="ECO:0000256" key="1">
    <source>
        <dbReference type="ARBA" id="ARBA00004417"/>
    </source>
</evidence>
<dbReference type="InterPro" id="IPR027417">
    <property type="entry name" value="P-loop_NTPase"/>
</dbReference>
<keyword evidence="3" id="KW-0813">Transport</keyword>
<dbReference type="PROSITE" id="PS00211">
    <property type="entry name" value="ABC_TRANSPORTER_1"/>
    <property type="match status" value="2"/>
</dbReference>
<evidence type="ECO:0000256" key="3">
    <source>
        <dbReference type="ARBA" id="ARBA00022448"/>
    </source>
</evidence>
<dbReference type="GO" id="GO:0055085">
    <property type="term" value="P:transmembrane transport"/>
    <property type="evidence" value="ECO:0007669"/>
    <property type="project" value="UniProtKB-ARBA"/>
</dbReference>
<evidence type="ECO:0000256" key="8">
    <source>
        <dbReference type="ARBA" id="ARBA00038852"/>
    </source>
</evidence>
<evidence type="ECO:0000313" key="11">
    <source>
        <dbReference type="EMBL" id="MBB1125469.1"/>
    </source>
</evidence>
<dbReference type="InterPro" id="IPR003593">
    <property type="entry name" value="AAA+_ATPase"/>
</dbReference>
<dbReference type="GO" id="GO:0005524">
    <property type="term" value="F:ATP binding"/>
    <property type="evidence" value="ECO:0007669"/>
    <property type="project" value="UniProtKB-KW"/>
</dbReference>
<reference evidence="11 12" key="1">
    <citation type="journal article" date="2020" name="Arch. Microbiol.">
        <title>The genome sequence of the giant phototrophic gammaproteobacterium Thiospirillum jenense gives insight into its physiological properties and phylogenetic relationships.</title>
        <authorList>
            <person name="Imhoff J.F."/>
            <person name="Meyer T.E."/>
            <person name="Kyndt J.A."/>
        </authorList>
    </citation>
    <scope>NUCLEOTIDE SEQUENCE [LARGE SCALE GENOMIC DNA]</scope>
    <source>
        <strain evidence="11 12">DSM 216</strain>
    </source>
</reference>
<evidence type="ECO:0000259" key="10">
    <source>
        <dbReference type="PROSITE" id="PS50893"/>
    </source>
</evidence>
<comment type="similarity">
    <text evidence="2">Belongs to the ABC transporter superfamily.</text>
</comment>